<gene>
    <name evidence="2" type="ORF">RclHR1_21190004</name>
</gene>
<protein>
    <recommendedName>
        <fullName evidence="4">RING-type domain-containing protein</fullName>
    </recommendedName>
</protein>
<name>A0A2Z6RLE5_9GLOM</name>
<reference evidence="2 3" key="1">
    <citation type="submission" date="2017-11" db="EMBL/GenBank/DDBJ databases">
        <title>The genome of Rhizophagus clarus HR1 reveals common genetic basis of auxotrophy among arbuscular mycorrhizal fungi.</title>
        <authorList>
            <person name="Kobayashi Y."/>
        </authorList>
    </citation>
    <scope>NUCLEOTIDE SEQUENCE [LARGE SCALE GENOMIC DNA]</scope>
    <source>
        <strain evidence="2 3">HR1</strain>
    </source>
</reference>
<evidence type="ECO:0008006" key="4">
    <source>
        <dbReference type="Google" id="ProtNLM"/>
    </source>
</evidence>
<dbReference type="AlphaFoldDB" id="A0A2Z6RLE5"/>
<feature type="compositionally biased region" description="Basic and acidic residues" evidence="1">
    <location>
        <begin position="159"/>
        <end position="171"/>
    </location>
</feature>
<feature type="compositionally biased region" description="Basic residues" evidence="1">
    <location>
        <begin position="172"/>
        <end position="182"/>
    </location>
</feature>
<proteinExistence type="predicted"/>
<evidence type="ECO:0000313" key="3">
    <source>
        <dbReference type="Proteomes" id="UP000247702"/>
    </source>
</evidence>
<feature type="region of interest" description="Disordered" evidence="1">
    <location>
        <begin position="152"/>
        <end position="186"/>
    </location>
</feature>
<dbReference type="Proteomes" id="UP000247702">
    <property type="component" value="Unassembled WGS sequence"/>
</dbReference>
<keyword evidence="3" id="KW-1185">Reference proteome</keyword>
<evidence type="ECO:0000313" key="2">
    <source>
        <dbReference type="EMBL" id="GBB93146.1"/>
    </source>
</evidence>
<sequence length="343" mass="38558">MEDMEGIEDIINTSLAIPTTSTQSNNVQPAHTSTSNSDTYNVQPARTSTSNSDTYNVQPARNRSLKILALYILKHLPPDFSSIKSNEAIPDYGSCQECEIPILTEDPPRSLVLNVCGDVIHRTCANKVDNRGALPCSCGVVDDSDPLLPLEEVANNSNESRKRTSVEDTSSRKKARTRKRSKGVSPMLKKLIEELKTLPSSVEDNSESQPEAPGSFTDLHEAIIQAEGRTVTNNHEIIRAYYSFGKELENRLTFHKIANSERRAQRKLNDEVGKQLPNDLSQNAIEKRVERARKIYDLFSGIGIDKIQRVSYSALRISKLDWDEIDIIKEAFELYCSRSRDFR</sequence>
<feature type="region of interest" description="Disordered" evidence="1">
    <location>
        <begin position="17"/>
        <end position="57"/>
    </location>
</feature>
<comment type="caution">
    <text evidence="2">The sequence shown here is derived from an EMBL/GenBank/DDBJ whole genome shotgun (WGS) entry which is preliminary data.</text>
</comment>
<accession>A0A2Z6RLE5</accession>
<dbReference type="EMBL" id="BEXD01001246">
    <property type="protein sequence ID" value="GBB93146.1"/>
    <property type="molecule type" value="Genomic_DNA"/>
</dbReference>
<organism evidence="2 3">
    <name type="scientific">Rhizophagus clarus</name>
    <dbReference type="NCBI Taxonomy" id="94130"/>
    <lineage>
        <taxon>Eukaryota</taxon>
        <taxon>Fungi</taxon>
        <taxon>Fungi incertae sedis</taxon>
        <taxon>Mucoromycota</taxon>
        <taxon>Glomeromycotina</taxon>
        <taxon>Glomeromycetes</taxon>
        <taxon>Glomerales</taxon>
        <taxon>Glomeraceae</taxon>
        <taxon>Rhizophagus</taxon>
    </lineage>
</organism>
<evidence type="ECO:0000256" key="1">
    <source>
        <dbReference type="SAM" id="MobiDB-lite"/>
    </source>
</evidence>